<keyword evidence="1 5" id="KW-0418">Kinase</keyword>
<keyword evidence="1 5" id="KW-0808">Transferase</keyword>
<organism evidence="8 9">
    <name type="scientific">Salmo trutta</name>
    <name type="common">Brown trout</name>
    <dbReference type="NCBI Taxonomy" id="8032"/>
    <lineage>
        <taxon>Eukaryota</taxon>
        <taxon>Metazoa</taxon>
        <taxon>Chordata</taxon>
        <taxon>Craniata</taxon>
        <taxon>Vertebrata</taxon>
        <taxon>Euteleostomi</taxon>
        <taxon>Actinopterygii</taxon>
        <taxon>Neopterygii</taxon>
        <taxon>Teleostei</taxon>
        <taxon>Protacanthopterygii</taxon>
        <taxon>Salmoniformes</taxon>
        <taxon>Salmonidae</taxon>
        <taxon>Salmoninae</taxon>
        <taxon>Salmo</taxon>
    </lineage>
</organism>
<dbReference type="CTD" id="11035"/>
<dbReference type="InterPro" id="IPR011009">
    <property type="entry name" value="Kinase-like_dom_sf"/>
</dbReference>
<name>A0A673WCD1_SALTR</name>
<dbReference type="CDD" id="cd13978">
    <property type="entry name" value="STKc_RIP"/>
    <property type="match status" value="1"/>
</dbReference>
<comment type="similarity">
    <text evidence="5">Belongs to the protein kinase superfamily.</text>
</comment>
<evidence type="ECO:0000256" key="1">
    <source>
        <dbReference type="ARBA" id="ARBA00022527"/>
    </source>
</evidence>
<dbReference type="Proteomes" id="UP000472277">
    <property type="component" value="Chromosome 5"/>
</dbReference>
<sequence length="490" mass="54372">MELSSCPAPLLIGDDRLQNWCVIGSGGFGQIHKARHVEWGLDVAIKLLHYDDGSSSSLLREADLMRQGGSSYVLRILGVYQGRPPSSGLSTHLGLVMEFMERGSLATLQERLSGPPPWPLSFRLAHQVALGMNFLHHLDPPLLHLDLKPSNVLLDDSLHAKLTDFGLARVYHSISKANRNDTGEDGGTLSYMPPEAFDMTYKPTHASDIYSYGILLWSIITGKEPYPNARSSLVRFRIPQGDRPSLDALDRDQVEGLGELVELMERCWDTKPTLRPTFLHCLAVTEKMYEKHKQGINDAVHQVQKKLDSESDQSITSAVAALHISQPSGIQKHKVKISDRVKSEPPPTQETAGSLTSKQKYKEYPSVQHTPLPMRWPDADPVTSSTNHKPKMFPLVSNHDCKTTASRSASNQSSAVNFQRLCSAPVTPSNYPTGGFSINMSNVEGLQFGDNNYMFIGSQQLSKRHRNPTAPSRVNYAPVKPRNPKAPEPW</sequence>
<keyword evidence="2 4" id="KW-0547">Nucleotide-binding</keyword>
<evidence type="ECO:0000256" key="5">
    <source>
        <dbReference type="RuleBase" id="RU000304"/>
    </source>
</evidence>
<dbReference type="Gene3D" id="1.10.510.10">
    <property type="entry name" value="Transferase(Phosphotransferase) domain 1"/>
    <property type="match status" value="1"/>
</dbReference>
<dbReference type="OrthoDB" id="4062651at2759"/>
<keyword evidence="9" id="KW-1185">Reference proteome</keyword>
<evidence type="ECO:0000259" key="7">
    <source>
        <dbReference type="PROSITE" id="PS50011"/>
    </source>
</evidence>
<protein>
    <submittedName>
        <fullName evidence="8">Receptor-interacting serine/threonine-protein kinase 3-like</fullName>
    </submittedName>
</protein>
<feature type="binding site" evidence="4">
    <location>
        <position position="46"/>
    </location>
    <ligand>
        <name>ATP</name>
        <dbReference type="ChEBI" id="CHEBI:30616"/>
    </ligand>
</feature>
<feature type="domain" description="Protein kinase" evidence="7">
    <location>
        <begin position="17"/>
        <end position="289"/>
    </location>
</feature>
<dbReference type="PROSITE" id="PS00108">
    <property type="entry name" value="PROTEIN_KINASE_ST"/>
    <property type="match status" value="1"/>
</dbReference>
<dbReference type="InterPro" id="IPR008271">
    <property type="entry name" value="Ser/Thr_kinase_AS"/>
</dbReference>
<evidence type="ECO:0000256" key="6">
    <source>
        <dbReference type="SAM" id="MobiDB-lite"/>
    </source>
</evidence>
<dbReference type="KEGG" id="stru:115194583"/>
<proteinExistence type="inferred from homology"/>
<dbReference type="PANTHER" id="PTHR44329">
    <property type="entry name" value="SERINE/THREONINE-PROTEIN KINASE TNNI3K-RELATED"/>
    <property type="match status" value="1"/>
</dbReference>
<gene>
    <name evidence="8" type="primary">ripk3</name>
</gene>
<dbReference type="PROSITE" id="PS50011">
    <property type="entry name" value="PROTEIN_KINASE_DOM"/>
    <property type="match status" value="1"/>
</dbReference>
<dbReference type="AlphaFoldDB" id="A0A673WCD1"/>
<dbReference type="PROSITE" id="PS00107">
    <property type="entry name" value="PROTEIN_KINASE_ATP"/>
    <property type="match status" value="1"/>
</dbReference>
<dbReference type="SUPFAM" id="SSF56112">
    <property type="entry name" value="Protein kinase-like (PK-like)"/>
    <property type="match status" value="1"/>
</dbReference>
<dbReference type="InterPro" id="IPR017441">
    <property type="entry name" value="Protein_kinase_ATP_BS"/>
</dbReference>
<dbReference type="Pfam" id="PF07714">
    <property type="entry name" value="PK_Tyr_Ser-Thr"/>
    <property type="match status" value="1"/>
</dbReference>
<dbReference type="InterPro" id="IPR001245">
    <property type="entry name" value="Ser-Thr/Tyr_kinase_cat_dom"/>
</dbReference>
<dbReference type="InterPro" id="IPR000719">
    <property type="entry name" value="Prot_kinase_dom"/>
</dbReference>
<evidence type="ECO:0000313" key="9">
    <source>
        <dbReference type="Proteomes" id="UP000472277"/>
    </source>
</evidence>
<dbReference type="InterPro" id="IPR051681">
    <property type="entry name" value="Ser/Thr_Kinases-Pseudokinases"/>
</dbReference>
<reference evidence="8" key="2">
    <citation type="submission" date="2025-09" db="UniProtKB">
        <authorList>
            <consortium name="Ensembl"/>
        </authorList>
    </citation>
    <scope>IDENTIFICATION</scope>
</reference>
<keyword evidence="3 4" id="KW-0067">ATP-binding</keyword>
<dbReference type="InParanoid" id="A0A673WCD1"/>
<evidence type="ECO:0000313" key="8">
    <source>
        <dbReference type="Ensembl" id="ENSSTUP00000006377.1"/>
    </source>
</evidence>
<dbReference type="Ensembl" id="ENSSTUT00000006779.1">
    <property type="protein sequence ID" value="ENSSTUP00000006377.1"/>
    <property type="gene ID" value="ENSSTUG00000003150.1"/>
</dbReference>
<dbReference type="GeneTree" id="ENSGT00940000160206"/>
<dbReference type="OMA" id="CTTVMEE"/>
<reference evidence="8" key="1">
    <citation type="submission" date="2025-08" db="UniProtKB">
        <authorList>
            <consortium name="Ensembl"/>
        </authorList>
    </citation>
    <scope>IDENTIFICATION</scope>
</reference>
<dbReference type="SMART" id="SM00220">
    <property type="entry name" value="S_TKc"/>
    <property type="match status" value="1"/>
</dbReference>
<evidence type="ECO:0000256" key="2">
    <source>
        <dbReference type="ARBA" id="ARBA00022741"/>
    </source>
</evidence>
<accession>A0A673WCD1</accession>
<feature type="compositionally biased region" description="Polar residues" evidence="6">
    <location>
        <begin position="349"/>
        <end position="358"/>
    </location>
</feature>
<dbReference type="PANTHER" id="PTHR44329:SF297">
    <property type="entry name" value="RECEPTOR-INTERACTING SERINE_THREONINE-PROTEIN KINASE 3"/>
    <property type="match status" value="1"/>
</dbReference>
<dbReference type="GO" id="GO:0005524">
    <property type="term" value="F:ATP binding"/>
    <property type="evidence" value="ECO:0007669"/>
    <property type="project" value="UniProtKB-UniRule"/>
</dbReference>
<feature type="region of interest" description="Disordered" evidence="6">
    <location>
        <begin position="461"/>
        <end position="490"/>
    </location>
</feature>
<evidence type="ECO:0000256" key="4">
    <source>
        <dbReference type="PROSITE-ProRule" id="PRU10141"/>
    </source>
</evidence>
<keyword evidence="1 5" id="KW-0723">Serine/threonine-protein kinase</keyword>
<dbReference type="GO" id="GO:0004706">
    <property type="term" value="F:JUN kinase kinase kinase activity"/>
    <property type="evidence" value="ECO:0007669"/>
    <property type="project" value="TreeGrafter"/>
</dbReference>
<feature type="region of interest" description="Disordered" evidence="6">
    <location>
        <begin position="329"/>
        <end position="388"/>
    </location>
</feature>
<evidence type="ECO:0000256" key="3">
    <source>
        <dbReference type="ARBA" id="ARBA00022840"/>
    </source>
</evidence>